<evidence type="ECO:0000313" key="1">
    <source>
        <dbReference type="EMBL" id="CAJ2665983.1"/>
    </source>
</evidence>
<keyword evidence="2" id="KW-1185">Reference proteome</keyword>
<reference evidence="1" key="1">
    <citation type="submission" date="2023-10" db="EMBL/GenBank/DDBJ databases">
        <authorList>
            <person name="Rodriguez Cubillos JULIANA M."/>
            <person name="De Vega J."/>
        </authorList>
    </citation>
    <scope>NUCLEOTIDE SEQUENCE</scope>
</reference>
<sequence length="56" mass="6563">MGFSFQIINVNRIMIVQEKYASLALNRIVFTVVVNVYLHGGQKILGRREFCIWFQT</sequence>
<evidence type="ECO:0000313" key="2">
    <source>
        <dbReference type="Proteomes" id="UP001177021"/>
    </source>
</evidence>
<protein>
    <submittedName>
        <fullName evidence="1">Uncharacterized protein</fullName>
    </submittedName>
</protein>
<proteinExistence type="predicted"/>
<dbReference type="Proteomes" id="UP001177021">
    <property type="component" value="Unassembled WGS sequence"/>
</dbReference>
<organism evidence="1 2">
    <name type="scientific">Trifolium pratense</name>
    <name type="common">Red clover</name>
    <dbReference type="NCBI Taxonomy" id="57577"/>
    <lineage>
        <taxon>Eukaryota</taxon>
        <taxon>Viridiplantae</taxon>
        <taxon>Streptophyta</taxon>
        <taxon>Embryophyta</taxon>
        <taxon>Tracheophyta</taxon>
        <taxon>Spermatophyta</taxon>
        <taxon>Magnoliopsida</taxon>
        <taxon>eudicotyledons</taxon>
        <taxon>Gunneridae</taxon>
        <taxon>Pentapetalae</taxon>
        <taxon>rosids</taxon>
        <taxon>fabids</taxon>
        <taxon>Fabales</taxon>
        <taxon>Fabaceae</taxon>
        <taxon>Papilionoideae</taxon>
        <taxon>50 kb inversion clade</taxon>
        <taxon>NPAAA clade</taxon>
        <taxon>Hologalegina</taxon>
        <taxon>IRL clade</taxon>
        <taxon>Trifolieae</taxon>
        <taxon>Trifolium</taxon>
    </lineage>
</organism>
<accession>A0ACB0L9A6</accession>
<comment type="caution">
    <text evidence="1">The sequence shown here is derived from an EMBL/GenBank/DDBJ whole genome shotgun (WGS) entry which is preliminary data.</text>
</comment>
<gene>
    <name evidence="1" type="ORF">MILVUS5_LOCUS30858</name>
</gene>
<dbReference type="EMBL" id="CASHSV030000513">
    <property type="protein sequence ID" value="CAJ2665983.1"/>
    <property type="molecule type" value="Genomic_DNA"/>
</dbReference>
<name>A0ACB0L9A6_TRIPR</name>